<accession>A0A067LDE3</accession>
<evidence type="ECO:0000256" key="3">
    <source>
        <dbReference type="ARBA" id="ARBA00012585"/>
    </source>
</evidence>
<proteinExistence type="inferred from homology"/>
<dbReference type="Pfam" id="PF00201">
    <property type="entry name" value="UDPGT"/>
    <property type="match status" value="1"/>
</dbReference>
<comment type="pathway">
    <text evidence="1">Pigment biosynthesis; anthocyanin biosynthesis.</text>
</comment>
<dbReference type="UniPathway" id="UPA00009"/>
<name>A0A067LDE3_JATCU</name>
<evidence type="ECO:0000256" key="2">
    <source>
        <dbReference type="ARBA" id="ARBA00009995"/>
    </source>
</evidence>
<dbReference type="Proteomes" id="UP000027138">
    <property type="component" value="Unassembled WGS sequence"/>
</dbReference>
<dbReference type="Gene3D" id="3.40.50.2000">
    <property type="entry name" value="Glycogen Phosphorylase B"/>
    <property type="match status" value="2"/>
</dbReference>
<evidence type="ECO:0000256" key="6">
    <source>
        <dbReference type="RuleBase" id="RU003718"/>
    </source>
</evidence>
<comment type="similarity">
    <text evidence="2 6">Belongs to the UDP-glycosyltransferase family.</text>
</comment>
<dbReference type="SUPFAM" id="SSF53756">
    <property type="entry name" value="UDP-Glycosyltransferase/glycogen phosphorylase"/>
    <property type="match status" value="1"/>
</dbReference>
<dbReference type="OrthoDB" id="5835829at2759"/>
<reference evidence="7 8" key="1">
    <citation type="journal article" date="2014" name="PLoS ONE">
        <title>Global Analysis of Gene Expression Profiles in Physic Nut (Jatropha curcas L.) Seedlings Exposed to Salt Stress.</title>
        <authorList>
            <person name="Zhang L."/>
            <person name="Zhang C."/>
            <person name="Wu P."/>
            <person name="Chen Y."/>
            <person name="Li M."/>
            <person name="Jiang H."/>
            <person name="Wu G."/>
        </authorList>
    </citation>
    <scope>NUCLEOTIDE SEQUENCE [LARGE SCALE GENOMIC DNA]</scope>
    <source>
        <strain evidence="8">cv. GZQX0401</strain>
        <tissue evidence="7">Young leaves</tissue>
    </source>
</reference>
<keyword evidence="8" id="KW-1185">Reference proteome</keyword>
<protein>
    <recommendedName>
        <fullName evidence="3">anthocyanidin 3-O-glucosyltransferase</fullName>
        <ecNumber evidence="3">2.4.1.115</ecNumber>
    </recommendedName>
</protein>
<keyword evidence="6" id="KW-0328">Glycosyltransferase</keyword>
<dbReference type="InterPro" id="IPR002213">
    <property type="entry name" value="UDP_glucos_trans"/>
</dbReference>
<dbReference type="InterPro" id="IPR035595">
    <property type="entry name" value="UDP_glycos_trans_CS"/>
</dbReference>
<evidence type="ECO:0000313" key="7">
    <source>
        <dbReference type="EMBL" id="KDP46511.1"/>
    </source>
</evidence>
<dbReference type="EMBL" id="KK914217">
    <property type="protein sequence ID" value="KDP46511.1"/>
    <property type="molecule type" value="Genomic_DNA"/>
</dbReference>
<dbReference type="AlphaFoldDB" id="A0A067LDE3"/>
<organism evidence="7 8">
    <name type="scientific">Jatropha curcas</name>
    <name type="common">Barbados nut</name>
    <dbReference type="NCBI Taxonomy" id="180498"/>
    <lineage>
        <taxon>Eukaryota</taxon>
        <taxon>Viridiplantae</taxon>
        <taxon>Streptophyta</taxon>
        <taxon>Embryophyta</taxon>
        <taxon>Tracheophyta</taxon>
        <taxon>Spermatophyta</taxon>
        <taxon>Magnoliopsida</taxon>
        <taxon>eudicotyledons</taxon>
        <taxon>Gunneridae</taxon>
        <taxon>Pentapetalae</taxon>
        <taxon>rosids</taxon>
        <taxon>fabids</taxon>
        <taxon>Malpighiales</taxon>
        <taxon>Euphorbiaceae</taxon>
        <taxon>Crotonoideae</taxon>
        <taxon>Jatropheae</taxon>
        <taxon>Jatropha</taxon>
    </lineage>
</organism>
<dbReference type="CDD" id="cd03784">
    <property type="entry name" value="GT1_Gtf-like"/>
    <property type="match status" value="1"/>
</dbReference>
<evidence type="ECO:0000313" key="8">
    <source>
        <dbReference type="Proteomes" id="UP000027138"/>
    </source>
</evidence>
<evidence type="ECO:0000256" key="5">
    <source>
        <dbReference type="ARBA" id="ARBA00047606"/>
    </source>
</evidence>
<dbReference type="PROSITE" id="PS00375">
    <property type="entry name" value="UDPGT"/>
    <property type="match status" value="1"/>
</dbReference>
<dbReference type="InterPro" id="IPR050481">
    <property type="entry name" value="UDP-glycosyltransf_plant"/>
</dbReference>
<keyword evidence="4 6" id="KW-0808">Transferase</keyword>
<gene>
    <name evidence="7" type="ORF">JCGZ_08483</name>
</gene>
<dbReference type="GO" id="GO:0009718">
    <property type="term" value="P:anthocyanin-containing compound biosynthetic process"/>
    <property type="evidence" value="ECO:0007669"/>
    <property type="project" value="UniProtKB-UniPathway"/>
</dbReference>
<dbReference type="GO" id="GO:0047213">
    <property type="term" value="F:anthocyanidin 3-O-glucosyltransferase activity"/>
    <property type="evidence" value="ECO:0007669"/>
    <property type="project" value="UniProtKB-EC"/>
</dbReference>
<comment type="catalytic activity">
    <reaction evidence="5">
        <text>an anthocyanidin + UDP-alpha-D-glucose + H(+) = an anthocyanidin 3-O-beta-D-glucoside + UDP</text>
        <dbReference type="Rhea" id="RHEA:20093"/>
        <dbReference type="ChEBI" id="CHEBI:15378"/>
        <dbReference type="ChEBI" id="CHEBI:16307"/>
        <dbReference type="ChEBI" id="CHEBI:58223"/>
        <dbReference type="ChEBI" id="CHEBI:58885"/>
        <dbReference type="ChEBI" id="CHEBI:143576"/>
        <dbReference type="EC" id="2.4.1.115"/>
    </reaction>
</comment>
<evidence type="ECO:0000256" key="1">
    <source>
        <dbReference type="ARBA" id="ARBA00004935"/>
    </source>
</evidence>
<evidence type="ECO:0000256" key="4">
    <source>
        <dbReference type="ARBA" id="ARBA00022679"/>
    </source>
</evidence>
<dbReference type="PANTHER" id="PTHR48048:SF94">
    <property type="entry name" value="GLYCOSYLTRANSFERASE"/>
    <property type="match status" value="1"/>
</dbReference>
<dbReference type="FunFam" id="3.40.50.2000:FF:000056">
    <property type="entry name" value="Glycosyltransferase"/>
    <property type="match status" value="1"/>
</dbReference>
<dbReference type="PANTHER" id="PTHR48048">
    <property type="entry name" value="GLYCOSYLTRANSFERASE"/>
    <property type="match status" value="1"/>
</dbReference>
<dbReference type="EC" id="2.4.1.115" evidence="3"/>
<sequence length="351" mass="39538">MIDIGDEFGLPSFIFLTSGCGFLSLMLSLPSRHEQIGKEYTSSDSDFSIPGFINPVPARVLPAAVFNKDGGYDAYVKVAQRFKDAKGIIVNTFFELESYAIEFFNSGRIKTPKVYPVGPVLNHKGQPHPDMDYNEWNKNLNFLNQQPESSVLFLCFGSAGAFSASQVKELAFGLEQSGYGFLWSMRVPPIQNEESKFKNPEEMLPEGFLERVRGRGKVCGWVPQVEVLAHKAIGAFVSHCGWNSILESLWYGMPILTLPIYAEQQLNAFTMVKQLELAVELRLDYRLQCDIVKAEEVERALRCVMERDNEVRKKVQDMAVMARNAVMEGGSSFNSISEFLEDLEGNRYGNY</sequence>